<organism>
    <name type="scientific">Ixodes scapularis</name>
    <name type="common">Black-legged tick</name>
    <name type="synonym">Deer tick</name>
    <dbReference type="NCBI Taxonomy" id="6945"/>
    <lineage>
        <taxon>Eukaryota</taxon>
        <taxon>Metazoa</taxon>
        <taxon>Ecdysozoa</taxon>
        <taxon>Arthropoda</taxon>
        <taxon>Chelicerata</taxon>
        <taxon>Arachnida</taxon>
        <taxon>Acari</taxon>
        <taxon>Parasitiformes</taxon>
        <taxon>Ixodida</taxon>
        <taxon>Ixodoidea</taxon>
        <taxon>Ixodidae</taxon>
        <taxon>Ixodinae</taxon>
        <taxon>Ixodes</taxon>
    </lineage>
</organism>
<evidence type="ECO:0000313" key="4">
    <source>
        <dbReference type="Proteomes" id="UP000001555"/>
    </source>
</evidence>
<dbReference type="AlphaFoldDB" id="B7Q299"/>
<dbReference type="InParanoid" id="B7Q299"/>
<dbReference type="VEuPathDB" id="VectorBase:ISCW020838"/>
<sequence length="102" mass="11509">MGCRPFRKRASRRCHFHVRSEATNMCLLDPPPLCSQLQNENGGEEPLQTLPLTVGSQPFDLYFARDNTWFDNNLHSKKFGAPRLPAKPLGEPTIDEGILSND</sequence>
<reference evidence="2 4" key="1">
    <citation type="submission" date="2008-03" db="EMBL/GenBank/DDBJ databases">
        <title>Annotation of Ixodes scapularis.</title>
        <authorList>
            <consortium name="Ixodes scapularis Genome Project Consortium"/>
            <person name="Caler E."/>
            <person name="Hannick L.I."/>
            <person name="Bidwell S."/>
            <person name="Joardar V."/>
            <person name="Thiagarajan M."/>
            <person name="Amedeo P."/>
            <person name="Galinsky K.J."/>
            <person name="Schobel S."/>
            <person name="Inman J."/>
            <person name="Hostetler J."/>
            <person name="Miller J."/>
            <person name="Hammond M."/>
            <person name="Megy K."/>
            <person name="Lawson D."/>
            <person name="Kodira C."/>
            <person name="Sutton G."/>
            <person name="Meyer J."/>
            <person name="Hill C.A."/>
            <person name="Birren B."/>
            <person name="Nene V."/>
            <person name="Collins F."/>
            <person name="Alarcon-Chaidez F."/>
            <person name="Wikel S."/>
            <person name="Strausberg R."/>
        </authorList>
    </citation>
    <scope>NUCLEOTIDE SEQUENCE [LARGE SCALE GENOMIC DNA]</scope>
    <source>
        <strain evidence="4">Wikel</strain>
        <strain evidence="2">Wikel colony</strain>
    </source>
</reference>
<reference evidence="3" key="2">
    <citation type="submission" date="2020-05" db="UniProtKB">
        <authorList>
            <consortium name="EnsemblMetazoa"/>
        </authorList>
    </citation>
    <scope>IDENTIFICATION</scope>
    <source>
        <strain evidence="3">wikel</strain>
    </source>
</reference>
<proteinExistence type="predicted"/>
<name>B7Q299_IXOSC</name>
<evidence type="ECO:0000256" key="1">
    <source>
        <dbReference type="SAM" id="MobiDB-lite"/>
    </source>
</evidence>
<dbReference type="VEuPathDB" id="VectorBase:ISCI020838"/>
<evidence type="ECO:0000313" key="2">
    <source>
        <dbReference type="EMBL" id="EEC12971.1"/>
    </source>
</evidence>
<keyword evidence="4" id="KW-1185">Reference proteome</keyword>
<feature type="region of interest" description="Disordered" evidence="1">
    <location>
        <begin position="80"/>
        <end position="102"/>
    </location>
</feature>
<dbReference type="EnsemblMetazoa" id="ISCW020838-RA">
    <property type="protein sequence ID" value="ISCW020838-PA"/>
    <property type="gene ID" value="ISCW020838"/>
</dbReference>
<dbReference type="PaxDb" id="6945-B7Q299"/>
<dbReference type="EMBL" id="ABJB010542549">
    <property type="status" value="NOT_ANNOTATED_CDS"/>
    <property type="molecule type" value="Genomic_DNA"/>
</dbReference>
<dbReference type="HOGENOM" id="CLU_2280463_0_0_1"/>
<accession>B7Q299</accession>
<gene>
    <name evidence="2" type="ORF">IscW_ISCW020838</name>
</gene>
<evidence type="ECO:0000313" key="3">
    <source>
        <dbReference type="EnsemblMetazoa" id="ISCW020838-PA"/>
    </source>
</evidence>
<dbReference type="EMBL" id="DS842727">
    <property type="protein sequence ID" value="EEC12971.1"/>
    <property type="molecule type" value="Genomic_DNA"/>
</dbReference>
<dbReference type="Proteomes" id="UP000001555">
    <property type="component" value="Unassembled WGS sequence"/>
</dbReference>
<protein>
    <submittedName>
        <fullName evidence="2 3">Uncharacterized protein</fullName>
    </submittedName>
</protein>